<gene>
    <name evidence="13" type="primary">nhaD</name>
    <name evidence="13" type="ORF">PF327_01605</name>
</gene>
<organism evidence="13 14">
    <name type="scientific">Sulfurovum xiamenensis</name>
    <dbReference type="NCBI Taxonomy" id="3019066"/>
    <lineage>
        <taxon>Bacteria</taxon>
        <taxon>Pseudomonadati</taxon>
        <taxon>Campylobacterota</taxon>
        <taxon>Epsilonproteobacteria</taxon>
        <taxon>Campylobacterales</taxon>
        <taxon>Sulfurovaceae</taxon>
        <taxon>Sulfurovum</taxon>
    </lineage>
</organism>
<proteinExistence type="inferred from homology"/>
<feature type="transmembrane region" description="Helical" evidence="11">
    <location>
        <begin position="313"/>
        <end position="332"/>
    </location>
</feature>
<evidence type="ECO:0000259" key="12">
    <source>
        <dbReference type="Pfam" id="PF03600"/>
    </source>
</evidence>
<feature type="transmembrane region" description="Helical" evidence="11">
    <location>
        <begin position="233"/>
        <end position="255"/>
    </location>
</feature>
<feature type="transmembrane region" description="Helical" evidence="11">
    <location>
        <begin position="261"/>
        <end position="280"/>
    </location>
</feature>
<keyword evidence="2" id="KW-0813">Transport</keyword>
<evidence type="ECO:0000256" key="10">
    <source>
        <dbReference type="ARBA" id="ARBA00025753"/>
    </source>
</evidence>
<evidence type="ECO:0000256" key="5">
    <source>
        <dbReference type="ARBA" id="ARBA00022989"/>
    </source>
</evidence>
<evidence type="ECO:0000256" key="2">
    <source>
        <dbReference type="ARBA" id="ARBA00022448"/>
    </source>
</evidence>
<evidence type="ECO:0000256" key="9">
    <source>
        <dbReference type="ARBA" id="ARBA00023201"/>
    </source>
</evidence>
<feature type="transmembrane region" description="Helical" evidence="11">
    <location>
        <begin position="158"/>
        <end position="179"/>
    </location>
</feature>
<accession>A0ABT7QP74</accession>
<feature type="transmembrane region" description="Helical" evidence="11">
    <location>
        <begin position="12"/>
        <end position="31"/>
    </location>
</feature>
<evidence type="ECO:0000256" key="8">
    <source>
        <dbReference type="ARBA" id="ARBA00023136"/>
    </source>
</evidence>
<evidence type="ECO:0000256" key="6">
    <source>
        <dbReference type="ARBA" id="ARBA00023053"/>
    </source>
</evidence>
<dbReference type="PANTHER" id="PTHR43269">
    <property type="entry name" value="SODIUM/PROTON ANTIPORTER 1-RELATED"/>
    <property type="match status" value="1"/>
</dbReference>
<dbReference type="RefSeq" id="WP_008244155.1">
    <property type="nucleotide sequence ID" value="NZ_JAQIBC010000001.1"/>
</dbReference>
<evidence type="ECO:0000256" key="4">
    <source>
        <dbReference type="ARBA" id="ARBA00022692"/>
    </source>
</evidence>
<keyword evidence="8 11" id="KW-0472">Membrane</keyword>
<dbReference type="InterPro" id="IPR045016">
    <property type="entry name" value="NhaD-like"/>
</dbReference>
<feature type="transmembrane region" description="Helical" evidence="11">
    <location>
        <begin position="199"/>
        <end position="221"/>
    </location>
</feature>
<reference evidence="13" key="1">
    <citation type="submission" date="2023-01" db="EMBL/GenBank/DDBJ databases">
        <title>Sulfurovum sp. XTW-4 genome assembly.</title>
        <authorList>
            <person name="Wang J."/>
        </authorList>
    </citation>
    <scope>NUCLEOTIDE SEQUENCE</scope>
    <source>
        <strain evidence="13">XTW-4</strain>
    </source>
</reference>
<feature type="domain" description="Citrate transporter-like" evidence="12">
    <location>
        <begin position="32"/>
        <end position="390"/>
    </location>
</feature>
<feature type="transmembrane region" description="Helical" evidence="11">
    <location>
        <begin position="338"/>
        <end position="361"/>
    </location>
</feature>
<dbReference type="NCBIfam" id="NF038006">
    <property type="entry name" value="NhaD_1"/>
    <property type="match status" value="1"/>
</dbReference>
<dbReference type="Proteomes" id="UP001169066">
    <property type="component" value="Unassembled WGS sequence"/>
</dbReference>
<feature type="transmembrane region" description="Helical" evidence="11">
    <location>
        <begin position="43"/>
        <end position="61"/>
    </location>
</feature>
<comment type="subcellular location">
    <subcellularLocation>
        <location evidence="1">Membrane</location>
        <topology evidence="1">Multi-pass membrane protein</topology>
    </subcellularLocation>
</comment>
<feature type="transmembrane region" description="Helical" evidence="11">
    <location>
        <begin position="422"/>
        <end position="446"/>
    </location>
</feature>
<dbReference type="EMBL" id="JAQIBC010000001">
    <property type="protein sequence ID" value="MDM5262884.1"/>
    <property type="molecule type" value="Genomic_DNA"/>
</dbReference>
<name>A0ABT7QP74_9BACT</name>
<feature type="transmembrane region" description="Helical" evidence="11">
    <location>
        <begin position="73"/>
        <end position="94"/>
    </location>
</feature>
<evidence type="ECO:0000256" key="1">
    <source>
        <dbReference type="ARBA" id="ARBA00004141"/>
    </source>
</evidence>
<keyword evidence="3" id="KW-0050">Antiport</keyword>
<dbReference type="Pfam" id="PF03600">
    <property type="entry name" value="CitMHS"/>
    <property type="match status" value="1"/>
</dbReference>
<protein>
    <submittedName>
        <fullName evidence="13">Sodium:proton antiporter NhaD</fullName>
    </submittedName>
</protein>
<keyword evidence="7" id="KW-0406">Ion transport</keyword>
<keyword evidence="14" id="KW-1185">Reference proteome</keyword>
<comment type="similarity">
    <text evidence="10">Belongs to the NhaD Na(+)/H(+) (TC 2.A.62) antiporter family.</text>
</comment>
<sequence length="448" mass="48668">MTTEILHTDLTTTWVGIASLIIFVVGYYFIAAEDKYLINKAKPALFAGTMIFMLIGVYYAINGLDGAHLHHEIELLIYEIAGIFFFLYVAMTYIEAMIDRNVFSALRYNLVSKGYSYKKLFWITGLLAFFISPVADNLTTALILSTVLITIDKTNKAFIVPSAINIVVAANAGGAWSPFGDITTLMVWVDGKGAFVDFLYLFPASILGWFVTAFLLSRFVPNGTPPFAADEKKVYISAGGKVIMGLFALTIASAVLSHQVLHLPAMWGMMFGLAVLKLYIYRMSREVRYDSDGIVCPPVNVFSFIAKIENDTLLFFFGILAAVGGLHFLGFLEYFTALYSQFGATTVNIGVGFLSAIVDNVPVMSAVLKSSPDMGASAHAQWMLVTLTAGVGGSLISFGSAAGVGVMGKLHGIYTFGAHLKLAWTVLVGYIVSVSVWYVQFLILGIGA</sequence>
<evidence type="ECO:0000256" key="7">
    <source>
        <dbReference type="ARBA" id="ARBA00023065"/>
    </source>
</evidence>
<keyword evidence="6" id="KW-0915">Sodium</keyword>
<evidence type="ECO:0000256" key="3">
    <source>
        <dbReference type="ARBA" id="ARBA00022449"/>
    </source>
</evidence>
<keyword evidence="9" id="KW-0739">Sodium transport</keyword>
<comment type="caution">
    <text evidence="13">The sequence shown here is derived from an EMBL/GenBank/DDBJ whole genome shotgun (WGS) entry which is preliminary data.</text>
</comment>
<evidence type="ECO:0000313" key="14">
    <source>
        <dbReference type="Proteomes" id="UP001169066"/>
    </source>
</evidence>
<evidence type="ECO:0000256" key="11">
    <source>
        <dbReference type="SAM" id="Phobius"/>
    </source>
</evidence>
<dbReference type="PANTHER" id="PTHR43269:SF2">
    <property type="entry name" value="SODIUM_PROTON ANTIPORTER 1-RELATED"/>
    <property type="match status" value="1"/>
</dbReference>
<keyword evidence="5 11" id="KW-1133">Transmembrane helix</keyword>
<dbReference type="InterPro" id="IPR004680">
    <property type="entry name" value="Cit_transptr-like_dom"/>
</dbReference>
<keyword evidence="4 11" id="KW-0812">Transmembrane</keyword>
<evidence type="ECO:0000313" key="13">
    <source>
        <dbReference type="EMBL" id="MDM5262884.1"/>
    </source>
</evidence>
<feature type="transmembrane region" description="Helical" evidence="11">
    <location>
        <begin position="382"/>
        <end position="402"/>
    </location>
</feature>